<organism evidence="3 6">
    <name type="scientific">Peptoanaerobacter stomatis</name>
    <dbReference type="NCBI Taxonomy" id="796937"/>
    <lineage>
        <taxon>Bacteria</taxon>
        <taxon>Bacillati</taxon>
        <taxon>Bacillota</taxon>
        <taxon>Clostridia</taxon>
        <taxon>Peptostreptococcales</taxon>
        <taxon>Filifactoraceae</taxon>
        <taxon>Peptoanaerobacter</taxon>
    </lineage>
</organism>
<reference evidence="4 5" key="2">
    <citation type="submission" date="2011-08" db="EMBL/GenBank/DDBJ databases">
        <title>The Genome Sequence of Eubacteriaceae bacterium CM5.</title>
        <authorList>
            <consortium name="The Broad Institute Genome Sequencing Platform"/>
            <person name="Earl A."/>
            <person name="Ward D."/>
            <person name="Feldgarden M."/>
            <person name="Gevers D."/>
            <person name="Sizova M."/>
            <person name="Hazen A."/>
            <person name="Epstein S."/>
            <person name="Young S.K."/>
            <person name="Zeng Q."/>
            <person name="Gargeya S."/>
            <person name="Fitzgerald M."/>
            <person name="Haas B."/>
            <person name="Abouelleil A."/>
            <person name="Alvarado L."/>
            <person name="Arachchi H.M."/>
            <person name="Berlin A."/>
            <person name="Brown A."/>
            <person name="Chapman S.B."/>
            <person name="Chen Z."/>
            <person name="Dunbar C."/>
            <person name="Freedman E."/>
            <person name="Gearin G."/>
            <person name="Gellesch M."/>
            <person name="Goldberg J."/>
            <person name="Griggs A."/>
            <person name="Gujja S."/>
            <person name="Heiman D."/>
            <person name="Howarth C."/>
            <person name="Larson L."/>
            <person name="Lui A."/>
            <person name="MacDonald P.J.P."/>
            <person name="Montmayeur A."/>
            <person name="Murphy C."/>
            <person name="Neiman D."/>
            <person name="Pearson M."/>
            <person name="Priest M."/>
            <person name="Roberts A."/>
            <person name="Saif S."/>
            <person name="Shea T."/>
            <person name="Shenoy N."/>
            <person name="Sisk P."/>
            <person name="Stolte C."/>
            <person name="Sykes S."/>
            <person name="Wortman J."/>
            <person name="Nusbaum C."/>
            <person name="Birren B."/>
        </authorList>
    </citation>
    <scope>NUCLEOTIDE SEQUENCE [LARGE SCALE GENOMIC DNA]</scope>
    <source>
        <strain evidence="4 5">CM5</strain>
    </source>
</reference>
<evidence type="ECO:0000313" key="3">
    <source>
        <dbReference type="EMBL" id="EHL11188.1"/>
    </source>
</evidence>
<evidence type="ECO:0000313" key="4">
    <source>
        <dbReference type="EMBL" id="EHL18988.1"/>
    </source>
</evidence>
<evidence type="ECO:0000259" key="2">
    <source>
        <dbReference type="Pfam" id="PF00582"/>
    </source>
</evidence>
<dbReference type="InterPro" id="IPR006016">
    <property type="entry name" value="UspA"/>
</dbReference>
<dbReference type="STRING" id="796937.HMPREF9630_00943"/>
<dbReference type="CDD" id="cd00293">
    <property type="entry name" value="USP-like"/>
    <property type="match status" value="1"/>
</dbReference>
<dbReference type="PRINTS" id="PR01438">
    <property type="entry name" value="UNVRSLSTRESS"/>
</dbReference>
<dbReference type="HOGENOM" id="CLU_049301_16_2_9"/>
<evidence type="ECO:0000256" key="1">
    <source>
        <dbReference type="ARBA" id="ARBA00008791"/>
    </source>
</evidence>
<dbReference type="PANTHER" id="PTHR46268">
    <property type="entry name" value="STRESS RESPONSE PROTEIN NHAX"/>
    <property type="match status" value="1"/>
</dbReference>
<dbReference type="Pfam" id="PF00582">
    <property type="entry name" value="Usp"/>
    <property type="match status" value="1"/>
</dbReference>
<dbReference type="BioCyc" id="EBAC796937-HMP:GMGH-727-MONOMER"/>
<name>G9X2W8_9FIRM</name>
<dbReference type="PANTHER" id="PTHR46268:SF6">
    <property type="entry name" value="UNIVERSAL STRESS PROTEIN UP12"/>
    <property type="match status" value="1"/>
</dbReference>
<proteinExistence type="inferred from homology"/>
<dbReference type="Gene3D" id="3.40.50.620">
    <property type="entry name" value="HUPs"/>
    <property type="match status" value="1"/>
</dbReference>
<dbReference type="RefSeq" id="WP_009524961.1">
    <property type="nucleotide sequence ID" value="NZ_JBQMYE010000047.1"/>
</dbReference>
<protein>
    <recommendedName>
        <fullName evidence="2">UspA domain-containing protein</fullName>
    </recommendedName>
</protein>
<sequence>MKKILVPIDGSKHSFKALDKAKVLAEAFNSEVIVMNVVSDLIAVNVDYKIDIISQNIAMGEQLLDSVKEAFKDSPVKLTTLYKVGDVAKEIVEKAEKEDVDLIVMGSRGLGVISRTFLGSISHKVINNTDKSVLVVK</sequence>
<dbReference type="AlphaFoldDB" id="G9X2W8"/>
<reference evidence="3 6" key="1">
    <citation type="submission" date="2011-08" db="EMBL/GenBank/DDBJ databases">
        <title>The Genome Sequence of Eubacteriaceae bacterium ACC19a.</title>
        <authorList>
            <consortium name="The Broad Institute Genome Sequencing Platform"/>
            <person name="Earl A."/>
            <person name="Ward D."/>
            <person name="Feldgarden M."/>
            <person name="Gevers D."/>
            <person name="Sizova M."/>
            <person name="Hazen A."/>
            <person name="Epstein S."/>
            <person name="Young S.K."/>
            <person name="Zeng Q."/>
            <person name="Gargeya S."/>
            <person name="Fitzgerald M."/>
            <person name="Haas B."/>
            <person name="Abouelleil A."/>
            <person name="Alvarado L."/>
            <person name="Arachchi H.M."/>
            <person name="Berlin A."/>
            <person name="Brown A."/>
            <person name="Chapman S.B."/>
            <person name="Chen Z."/>
            <person name="Dunbar C."/>
            <person name="Freedman E."/>
            <person name="Gearin G."/>
            <person name="Gellesch M."/>
            <person name="Goldberg J."/>
            <person name="Griggs A."/>
            <person name="Gujja S."/>
            <person name="Heiman D."/>
            <person name="Howarth C."/>
            <person name="Larson L."/>
            <person name="Lui A."/>
            <person name="MacDonald P.J.P."/>
            <person name="Montmayeur A."/>
            <person name="Murphy C."/>
            <person name="Neiman D."/>
            <person name="Pearson M."/>
            <person name="Priest M."/>
            <person name="Roberts A."/>
            <person name="Saif S."/>
            <person name="Shea T."/>
            <person name="Shenoy N."/>
            <person name="Sisk P."/>
            <person name="Stolte C."/>
            <person name="Sykes S."/>
            <person name="Wortman J."/>
            <person name="Nusbaum C."/>
            <person name="Birren B."/>
        </authorList>
    </citation>
    <scope>NUCLEOTIDE SEQUENCE [LARGE SCALE GENOMIC DNA]</scope>
    <source>
        <strain evidence="3 6">ACC19a</strain>
    </source>
</reference>
<comment type="similarity">
    <text evidence="1">Belongs to the universal stress protein A family.</text>
</comment>
<accession>G9XDK0</accession>
<comment type="caution">
    <text evidence="3">The sequence shown here is derived from an EMBL/GenBank/DDBJ whole genome shotgun (WGS) entry which is preliminary data.</text>
</comment>
<dbReference type="InterPro" id="IPR014729">
    <property type="entry name" value="Rossmann-like_a/b/a_fold"/>
</dbReference>
<accession>G9X2W8</accession>
<evidence type="ECO:0000313" key="5">
    <source>
        <dbReference type="Proteomes" id="UP000003379"/>
    </source>
</evidence>
<dbReference type="Proteomes" id="UP000003379">
    <property type="component" value="Unassembled WGS sequence"/>
</dbReference>
<gene>
    <name evidence="4" type="ORF">HMPREF9628_01873</name>
    <name evidence="3" type="ORF">HMPREF9629_00725</name>
</gene>
<dbReference type="InterPro" id="IPR006015">
    <property type="entry name" value="Universal_stress_UspA"/>
</dbReference>
<dbReference type="PATRIC" id="fig|796937.3.peg.1958"/>
<dbReference type="EMBL" id="AFZG01000033">
    <property type="protein sequence ID" value="EHL18988.1"/>
    <property type="molecule type" value="Genomic_DNA"/>
</dbReference>
<evidence type="ECO:0000313" key="6">
    <source>
        <dbReference type="Proteomes" id="UP000006437"/>
    </source>
</evidence>
<dbReference type="EMBL" id="AFZE01000056">
    <property type="protein sequence ID" value="EHL11188.1"/>
    <property type="molecule type" value="Genomic_DNA"/>
</dbReference>
<dbReference type="SUPFAM" id="SSF52402">
    <property type="entry name" value="Adenine nucleotide alpha hydrolases-like"/>
    <property type="match status" value="1"/>
</dbReference>
<feature type="domain" description="UspA" evidence="2">
    <location>
        <begin position="1"/>
        <end position="137"/>
    </location>
</feature>
<dbReference type="Proteomes" id="UP000006437">
    <property type="component" value="Unassembled WGS sequence"/>
</dbReference>